<dbReference type="RefSeq" id="XP_047760477.1">
    <property type="nucleotide sequence ID" value="XM_047903873.1"/>
</dbReference>
<dbReference type="AlphaFoldDB" id="A0A9Q8P7K0"/>
<protein>
    <submittedName>
        <fullName evidence="2">Uncharacterized protein</fullName>
    </submittedName>
</protein>
<dbReference type="KEGG" id="ffu:CLAFUR5_04725"/>
<evidence type="ECO:0000313" key="3">
    <source>
        <dbReference type="Proteomes" id="UP000756132"/>
    </source>
</evidence>
<keyword evidence="3" id="KW-1185">Reference proteome</keyword>
<name>A0A9Q8P7K0_PASFU</name>
<keyword evidence="1" id="KW-0732">Signal</keyword>
<evidence type="ECO:0000256" key="1">
    <source>
        <dbReference type="SAM" id="SignalP"/>
    </source>
</evidence>
<gene>
    <name evidence="2" type="ORF">CLAFUR5_04725</name>
</gene>
<accession>A0A9Q8P7K0</accession>
<sequence>MRPTTLLPLLAAIHIATALSFNTTSLPSTSTPFLSRGHRPGYIHGDPNSDHRLYPWLTPGGEMKKPDITSPRDTCKLRDDSDPGDKVVYCPMGYPFDMAGADKISVALYSGPDCKGFADHCAPRDEFCPSSNVQESEGKGTMIAHHFAEKGCLEFPESDVAQSIEKIAFHIMDWAQRPRHKPQPKMMNCKLTVFAENRCKGYPLLEMHNDDDMKCLDIPSYIAQPRSLLVKCKKRK</sequence>
<reference evidence="2" key="2">
    <citation type="journal article" date="2022" name="Microb. Genom.">
        <title>A chromosome-scale genome assembly of the tomato pathogen Cladosporium fulvum reveals a compartmentalized genome architecture and the presence of a dispensable chromosome.</title>
        <authorList>
            <person name="Zaccaron A.Z."/>
            <person name="Chen L.H."/>
            <person name="Samaras A."/>
            <person name="Stergiopoulos I."/>
        </authorList>
    </citation>
    <scope>NUCLEOTIDE SEQUENCE</scope>
    <source>
        <strain evidence="2">Race5_Kim</strain>
    </source>
</reference>
<dbReference type="GeneID" id="71984603"/>
<dbReference type="Proteomes" id="UP000756132">
    <property type="component" value="Chromosome 4"/>
</dbReference>
<proteinExistence type="predicted"/>
<feature type="signal peptide" evidence="1">
    <location>
        <begin position="1"/>
        <end position="18"/>
    </location>
</feature>
<evidence type="ECO:0000313" key="2">
    <source>
        <dbReference type="EMBL" id="UJO16111.1"/>
    </source>
</evidence>
<reference evidence="2" key="1">
    <citation type="submission" date="2021-12" db="EMBL/GenBank/DDBJ databases">
        <authorList>
            <person name="Zaccaron A."/>
            <person name="Stergiopoulos I."/>
        </authorList>
    </citation>
    <scope>NUCLEOTIDE SEQUENCE</scope>
    <source>
        <strain evidence="2">Race5_Kim</strain>
    </source>
</reference>
<dbReference type="EMBL" id="CP090166">
    <property type="protein sequence ID" value="UJO16111.1"/>
    <property type="molecule type" value="Genomic_DNA"/>
</dbReference>
<organism evidence="2 3">
    <name type="scientific">Passalora fulva</name>
    <name type="common">Tomato leaf mold</name>
    <name type="synonym">Cladosporium fulvum</name>
    <dbReference type="NCBI Taxonomy" id="5499"/>
    <lineage>
        <taxon>Eukaryota</taxon>
        <taxon>Fungi</taxon>
        <taxon>Dikarya</taxon>
        <taxon>Ascomycota</taxon>
        <taxon>Pezizomycotina</taxon>
        <taxon>Dothideomycetes</taxon>
        <taxon>Dothideomycetidae</taxon>
        <taxon>Mycosphaerellales</taxon>
        <taxon>Mycosphaerellaceae</taxon>
        <taxon>Fulvia</taxon>
    </lineage>
</organism>
<feature type="chain" id="PRO_5040392250" evidence="1">
    <location>
        <begin position="19"/>
        <end position="236"/>
    </location>
</feature>